<dbReference type="InterPro" id="IPR018181">
    <property type="entry name" value="Heat_shock_70_CS"/>
</dbReference>
<dbReference type="Gene3D" id="3.30.420.40">
    <property type="match status" value="2"/>
</dbReference>
<dbReference type="NCBIfam" id="TIGR02350">
    <property type="entry name" value="prok_dnaK"/>
    <property type="match status" value="1"/>
</dbReference>
<comment type="induction">
    <text evidence="8">By stress conditions e.g. heat shock.</text>
</comment>
<keyword evidence="3 8" id="KW-0597">Phosphoprotein</keyword>
<dbReference type="InterPro" id="IPR029047">
    <property type="entry name" value="HSP70_peptide-bd_sf"/>
</dbReference>
<comment type="function">
    <text evidence="8">Acts as a chaperone.</text>
</comment>
<dbReference type="FunFam" id="3.30.420.40:FF:000004">
    <property type="entry name" value="Molecular chaperone DnaK"/>
    <property type="match status" value="1"/>
</dbReference>
<protein>
    <recommendedName>
        <fullName evidence="2 8">Chaperone protein DnaK</fullName>
    </recommendedName>
    <alternativeName>
        <fullName evidence="8">HSP70</fullName>
    </alternativeName>
    <alternativeName>
        <fullName evidence="8">Heat shock 70 kDa protein</fullName>
    </alternativeName>
    <alternativeName>
        <fullName evidence="8">Heat shock protein 70</fullName>
    </alternativeName>
</protein>
<dbReference type="CDD" id="cd10234">
    <property type="entry name" value="ASKHA_NBD_HSP70_DnaK-like"/>
    <property type="match status" value="1"/>
</dbReference>
<comment type="similarity">
    <text evidence="1 8 9">Belongs to the heat shock protein 70 family.</text>
</comment>
<dbReference type="InterPro" id="IPR043129">
    <property type="entry name" value="ATPase_NBD"/>
</dbReference>
<dbReference type="Gene3D" id="1.20.1270.10">
    <property type="match status" value="1"/>
</dbReference>
<evidence type="ECO:0000256" key="1">
    <source>
        <dbReference type="ARBA" id="ARBA00007381"/>
    </source>
</evidence>
<dbReference type="InterPro" id="IPR029048">
    <property type="entry name" value="HSP70_C_sf"/>
</dbReference>
<dbReference type="SUPFAM" id="SSF53067">
    <property type="entry name" value="Actin-like ATPase domain"/>
    <property type="match status" value="2"/>
</dbReference>
<keyword evidence="7 8" id="KW-0143">Chaperone</keyword>
<evidence type="ECO:0000256" key="10">
    <source>
        <dbReference type="SAM" id="MobiDB-lite"/>
    </source>
</evidence>
<dbReference type="SUPFAM" id="SSF100920">
    <property type="entry name" value="Heat shock protein 70kD (HSP70), peptide-binding domain"/>
    <property type="match status" value="1"/>
</dbReference>
<evidence type="ECO:0000313" key="12">
    <source>
        <dbReference type="Proteomes" id="UP000241736"/>
    </source>
</evidence>
<organism evidence="11 12">
    <name type="scientific">Arenimonas caeni</name>
    <dbReference type="NCBI Taxonomy" id="2058085"/>
    <lineage>
        <taxon>Bacteria</taxon>
        <taxon>Pseudomonadati</taxon>
        <taxon>Pseudomonadota</taxon>
        <taxon>Gammaproteobacteria</taxon>
        <taxon>Lysobacterales</taxon>
        <taxon>Lysobacteraceae</taxon>
        <taxon>Arenimonas</taxon>
    </lineage>
</organism>
<sequence length="641" mass="68455">MGKIIGIDLGTTNSCVSVMEGGVAKVIENSEGDRTTPSIVAFTKDGEVIVGASAKRQAVTNPKNTFYAVKRLIGRKFTDAEVKKDLDLVPYGILAHDNGDAWVQTADGKKMAPQEISARVLEKMKKTAEAYLGEAVTEAVITVPAYFNDSQRQATKDAGRIAGLDVKRIINEPTAAALAYGLDKKGGDRKVAVYDLGGGTFDVSIIEMAEIDGEKQFEVLATNGDTFLGGEDFDARVIDYLVEEFNKEQGLDLRKDPLALQRLKDAAERAKIELSSSQQTEVNLPYVTADASGPKHLNIKLTRAKLEALVDDLVRKTIEPCRVALNDAGLRASDISDVILVGGQTRMPKVKAAVAEFFGKEPRQDVNPDEAVAIGAAVQGGVLAGTVKDVLLLDVTPLSLGIETLGGVMTKIIEKNTTIPTKASQVFSTAEDNQSAVTVHVLQGEREQARFNKSLAKFDLSGIEPAPRGMPQVEVSFDIDANGILHVSAKDKKTGKEQKVEIKAGSGLSEDEIQRMVADAEAHREEDKKFHELVTARNAADGLIHATRTAITEHGSKVPGEQLAGIESALSELETAMKGDDKAQIEARTNALQQAAQSLYAAAAAGNQGGPEDGGDAPGPQAKADDVVDAEFTEVKDDDRK</sequence>
<dbReference type="PRINTS" id="PR00301">
    <property type="entry name" value="HEATSHOCK70"/>
</dbReference>
<dbReference type="AlphaFoldDB" id="A0A2P6M888"/>
<dbReference type="NCBIfam" id="NF001413">
    <property type="entry name" value="PRK00290.1"/>
    <property type="match status" value="1"/>
</dbReference>
<evidence type="ECO:0000313" key="11">
    <source>
        <dbReference type="EMBL" id="PRH82178.1"/>
    </source>
</evidence>
<keyword evidence="5 8" id="KW-0067">ATP-binding</keyword>
<evidence type="ECO:0000256" key="2">
    <source>
        <dbReference type="ARBA" id="ARBA00014415"/>
    </source>
</evidence>
<dbReference type="PROSITE" id="PS00329">
    <property type="entry name" value="HSP70_2"/>
    <property type="match status" value="1"/>
</dbReference>
<keyword evidence="4 8" id="KW-0547">Nucleotide-binding</keyword>
<feature type="modified residue" description="Phosphothreonine; by autocatalysis" evidence="8">
    <location>
        <position position="200"/>
    </location>
</feature>
<dbReference type="InterPro" id="IPR012725">
    <property type="entry name" value="Chaperone_DnaK"/>
</dbReference>
<dbReference type="EMBL" id="PVLF01000013">
    <property type="protein sequence ID" value="PRH82178.1"/>
    <property type="molecule type" value="Genomic_DNA"/>
</dbReference>
<dbReference type="Proteomes" id="UP000241736">
    <property type="component" value="Unassembled WGS sequence"/>
</dbReference>
<keyword evidence="6 8" id="KW-0346">Stress response</keyword>
<evidence type="ECO:0000256" key="8">
    <source>
        <dbReference type="HAMAP-Rule" id="MF_00332"/>
    </source>
</evidence>
<dbReference type="FunFam" id="2.60.34.10:FF:000014">
    <property type="entry name" value="Chaperone protein DnaK HSP70"/>
    <property type="match status" value="1"/>
</dbReference>
<dbReference type="HAMAP" id="MF_00332">
    <property type="entry name" value="DnaK"/>
    <property type="match status" value="1"/>
</dbReference>
<dbReference type="FunFam" id="3.90.640.10:FF:000003">
    <property type="entry name" value="Molecular chaperone DnaK"/>
    <property type="match status" value="1"/>
</dbReference>
<proteinExistence type="evidence at transcript level"/>
<dbReference type="RefSeq" id="WP_106990703.1">
    <property type="nucleotide sequence ID" value="NZ_KZ679091.1"/>
</dbReference>
<dbReference type="OrthoDB" id="9766019at2"/>
<dbReference type="GO" id="GO:0051082">
    <property type="term" value="F:unfolded protein binding"/>
    <property type="evidence" value="ECO:0007669"/>
    <property type="project" value="InterPro"/>
</dbReference>
<evidence type="ECO:0000256" key="3">
    <source>
        <dbReference type="ARBA" id="ARBA00022553"/>
    </source>
</evidence>
<evidence type="ECO:0000256" key="4">
    <source>
        <dbReference type="ARBA" id="ARBA00022741"/>
    </source>
</evidence>
<name>A0A2P6M888_9GAMM</name>
<dbReference type="GO" id="GO:0140662">
    <property type="term" value="F:ATP-dependent protein folding chaperone"/>
    <property type="evidence" value="ECO:0007669"/>
    <property type="project" value="InterPro"/>
</dbReference>
<evidence type="ECO:0000256" key="5">
    <source>
        <dbReference type="ARBA" id="ARBA00022840"/>
    </source>
</evidence>
<dbReference type="FunFam" id="1.20.1270.10:FF:000001">
    <property type="entry name" value="Molecular chaperone DnaK"/>
    <property type="match status" value="1"/>
</dbReference>
<dbReference type="GO" id="GO:0005524">
    <property type="term" value="F:ATP binding"/>
    <property type="evidence" value="ECO:0007669"/>
    <property type="project" value="UniProtKB-UniRule"/>
</dbReference>
<comment type="caution">
    <text evidence="11">The sequence shown here is derived from an EMBL/GenBank/DDBJ whole genome shotgun (WGS) entry which is preliminary data.</text>
</comment>
<dbReference type="Pfam" id="PF00012">
    <property type="entry name" value="HSP70"/>
    <property type="match status" value="1"/>
</dbReference>
<evidence type="ECO:0000256" key="6">
    <source>
        <dbReference type="ARBA" id="ARBA00023016"/>
    </source>
</evidence>
<dbReference type="Gene3D" id="3.90.640.10">
    <property type="entry name" value="Actin, Chain A, domain 4"/>
    <property type="match status" value="1"/>
</dbReference>
<gene>
    <name evidence="8" type="primary">dnaK</name>
    <name evidence="11" type="ORF">C6N40_09100</name>
</gene>
<evidence type="ECO:0000256" key="7">
    <source>
        <dbReference type="ARBA" id="ARBA00023186"/>
    </source>
</evidence>
<dbReference type="PROSITE" id="PS01036">
    <property type="entry name" value="HSP70_3"/>
    <property type="match status" value="1"/>
</dbReference>
<keyword evidence="12" id="KW-1185">Reference proteome</keyword>
<dbReference type="PROSITE" id="PS00297">
    <property type="entry name" value="HSP70_1"/>
    <property type="match status" value="1"/>
</dbReference>
<evidence type="ECO:0000256" key="9">
    <source>
        <dbReference type="RuleBase" id="RU003322"/>
    </source>
</evidence>
<feature type="region of interest" description="Disordered" evidence="10">
    <location>
        <begin position="603"/>
        <end position="641"/>
    </location>
</feature>
<reference evidence="11 12" key="1">
    <citation type="submission" date="2018-03" db="EMBL/GenBank/DDBJ databases">
        <title>Arenimonas caeni sp. nov., isolated from activated sludge.</title>
        <authorList>
            <person name="Liu H."/>
        </authorList>
    </citation>
    <scope>NUCLEOTIDE SEQUENCE [LARGE SCALE GENOMIC DNA]</scope>
    <source>
        <strain evidence="12">z29</strain>
    </source>
</reference>
<dbReference type="PANTHER" id="PTHR19375">
    <property type="entry name" value="HEAT SHOCK PROTEIN 70KDA"/>
    <property type="match status" value="1"/>
</dbReference>
<dbReference type="InterPro" id="IPR013126">
    <property type="entry name" value="Hsp_70_fam"/>
</dbReference>
<dbReference type="Gene3D" id="2.60.34.10">
    <property type="entry name" value="Substrate Binding Domain Of DNAk, Chain A, domain 1"/>
    <property type="match status" value="1"/>
</dbReference>
<accession>A0A2P6M888</accession>